<accession>A0A366FID1</accession>
<evidence type="ECO:0000313" key="2">
    <source>
        <dbReference type="EMBL" id="RBP13876.1"/>
    </source>
</evidence>
<comment type="caution">
    <text evidence="2">The sequence shown here is derived from an EMBL/GenBank/DDBJ whole genome shotgun (WGS) entry which is preliminary data.</text>
</comment>
<dbReference type="AlphaFoldDB" id="A0A366FID1"/>
<feature type="region of interest" description="Disordered" evidence="1">
    <location>
        <begin position="1"/>
        <end position="32"/>
    </location>
</feature>
<evidence type="ECO:0000313" key="3">
    <source>
        <dbReference type="Proteomes" id="UP000253529"/>
    </source>
</evidence>
<dbReference type="EMBL" id="QNRK01000011">
    <property type="protein sequence ID" value="RBP13876.1"/>
    <property type="molecule type" value="Genomic_DNA"/>
</dbReference>
<keyword evidence="3" id="KW-1185">Reference proteome</keyword>
<proteinExistence type="predicted"/>
<gene>
    <name evidence="2" type="ORF">DFR50_111138</name>
</gene>
<sequence length="32" mass="3478">MRSSRDAIAAGDRDRIERPAREAAALARRAAP</sequence>
<reference evidence="2 3" key="1">
    <citation type="submission" date="2018-06" db="EMBL/GenBank/DDBJ databases">
        <title>Genomic Encyclopedia of Type Strains, Phase IV (KMG-IV): sequencing the most valuable type-strain genomes for metagenomic binning, comparative biology and taxonomic classification.</title>
        <authorList>
            <person name="Goeker M."/>
        </authorList>
    </citation>
    <scope>NUCLEOTIDE SEQUENCE [LARGE SCALE GENOMIC DNA]</scope>
    <source>
        <strain evidence="2 3">DSM 24875</strain>
    </source>
</reference>
<dbReference type="Proteomes" id="UP000253529">
    <property type="component" value="Unassembled WGS sequence"/>
</dbReference>
<evidence type="ECO:0000256" key="1">
    <source>
        <dbReference type="SAM" id="MobiDB-lite"/>
    </source>
</evidence>
<name>A0A366FID1_9HYPH</name>
<protein>
    <submittedName>
        <fullName evidence="2">Uncharacterized protein</fullName>
    </submittedName>
</protein>
<feature type="compositionally biased region" description="Low complexity" evidence="1">
    <location>
        <begin position="22"/>
        <end position="32"/>
    </location>
</feature>
<feature type="compositionally biased region" description="Basic and acidic residues" evidence="1">
    <location>
        <begin position="11"/>
        <end position="21"/>
    </location>
</feature>
<organism evidence="2 3">
    <name type="scientific">Roseiarcus fermentans</name>
    <dbReference type="NCBI Taxonomy" id="1473586"/>
    <lineage>
        <taxon>Bacteria</taxon>
        <taxon>Pseudomonadati</taxon>
        <taxon>Pseudomonadota</taxon>
        <taxon>Alphaproteobacteria</taxon>
        <taxon>Hyphomicrobiales</taxon>
        <taxon>Roseiarcaceae</taxon>
        <taxon>Roseiarcus</taxon>
    </lineage>
</organism>